<organism evidence="1 2">
    <name type="scientific">Rhodopirellula baltica WH47</name>
    <dbReference type="NCBI Taxonomy" id="991778"/>
    <lineage>
        <taxon>Bacteria</taxon>
        <taxon>Pseudomonadati</taxon>
        <taxon>Planctomycetota</taxon>
        <taxon>Planctomycetia</taxon>
        <taxon>Pirellulales</taxon>
        <taxon>Pirellulaceae</taxon>
        <taxon>Rhodopirellula</taxon>
    </lineage>
</organism>
<accession>F2ASD8</accession>
<comment type="caution">
    <text evidence="1">The sequence shown here is derived from an EMBL/GenBank/DDBJ whole genome shotgun (WGS) entry which is preliminary data.</text>
</comment>
<dbReference type="AlphaFoldDB" id="F2ASD8"/>
<proteinExistence type="predicted"/>
<evidence type="ECO:0000313" key="1">
    <source>
        <dbReference type="EMBL" id="EGF27385.1"/>
    </source>
</evidence>
<protein>
    <submittedName>
        <fullName evidence="1">Uncharacterized protein</fullName>
    </submittedName>
</protein>
<dbReference type="EMBL" id="AFAR01000143">
    <property type="protein sequence ID" value="EGF27385.1"/>
    <property type="molecule type" value="Genomic_DNA"/>
</dbReference>
<gene>
    <name evidence="1" type="ORF">RBWH47_04625</name>
</gene>
<reference evidence="1 2" key="1">
    <citation type="journal article" date="2013" name="Mar. Genomics">
        <title>Expression of sulfatases in Rhodopirellula baltica and the diversity of sulfatases in the genus Rhodopirellula.</title>
        <authorList>
            <person name="Wegner C.E."/>
            <person name="Richter-Heitmann T."/>
            <person name="Klindworth A."/>
            <person name="Klockow C."/>
            <person name="Richter M."/>
            <person name="Achstetter T."/>
            <person name="Glockner F.O."/>
            <person name="Harder J."/>
        </authorList>
    </citation>
    <scope>NUCLEOTIDE SEQUENCE [LARGE SCALE GENOMIC DNA]</scope>
    <source>
        <strain evidence="1 2">WH47</strain>
    </source>
</reference>
<dbReference type="Proteomes" id="UP000006222">
    <property type="component" value="Unassembled WGS sequence"/>
</dbReference>
<dbReference type="PATRIC" id="fig|991778.3.peg.2797"/>
<evidence type="ECO:0000313" key="2">
    <source>
        <dbReference type="Proteomes" id="UP000006222"/>
    </source>
</evidence>
<sequence>MRSLAVLVVGQLEPASMFPTCYLDVAMQLFSLIQLGFPVETGGPRSQDAR</sequence>
<name>F2ASD8_RHOBT</name>